<dbReference type="InterPro" id="IPR051241">
    <property type="entry name" value="DZIP_RILPL"/>
</dbReference>
<accession>A0ABN9M175</accession>
<evidence type="ECO:0000256" key="2">
    <source>
        <dbReference type="SAM" id="MobiDB-lite"/>
    </source>
</evidence>
<dbReference type="EMBL" id="CAUEEQ010036348">
    <property type="protein sequence ID" value="CAJ0953177.1"/>
    <property type="molecule type" value="Genomic_DNA"/>
</dbReference>
<feature type="region of interest" description="Disordered" evidence="2">
    <location>
        <begin position="194"/>
        <end position="218"/>
    </location>
</feature>
<evidence type="ECO:0000313" key="4">
    <source>
        <dbReference type="EMBL" id="CAJ0953177.1"/>
    </source>
</evidence>
<keyword evidence="1" id="KW-0175">Coiled coil</keyword>
<dbReference type="Proteomes" id="UP001176940">
    <property type="component" value="Unassembled WGS sequence"/>
</dbReference>
<sequence>MDKKISQSSQFIELMEVLVQSDDFHGLIALHGQIEELSNKPQVAKKHSAPILVPLMQNVEPKLSASGPRDWDSEEVASTSKQQLINALKKNPSLTRELRKVLEQGLLEKLETLGVKPGVRGIPSEHFNRVLDAVEATREEKEKLVPEIPQFRQSLIKLVNQKVEERASTTSLKLNPSSLLITDVFSTLKSSTLGSASSASLPRPVKSKKSVLKSSQEELHAETRYPIPVVSSTPKIKLVSSKEAIVRKPSSITTPPFSSEDDSDLQDESTWHHKRQDSFKAKSSLNGKVGVGFATTESESDGSVLEEIKPLPAQKPAPAKPARATLVKELSEQLEMAQSARSVDLKPFGGVDVADAFVQKDPVMELKGLSFQRSIFQAVQPSIWTPQSLP</sequence>
<organism evidence="4 5">
    <name type="scientific">Ranitomeya imitator</name>
    <name type="common">mimic poison frog</name>
    <dbReference type="NCBI Taxonomy" id="111125"/>
    <lineage>
        <taxon>Eukaryota</taxon>
        <taxon>Metazoa</taxon>
        <taxon>Chordata</taxon>
        <taxon>Craniata</taxon>
        <taxon>Vertebrata</taxon>
        <taxon>Euteleostomi</taxon>
        <taxon>Amphibia</taxon>
        <taxon>Batrachia</taxon>
        <taxon>Anura</taxon>
        <taxon>Neobatrachia</taxon>
        <taxon>Hyloidea</taxon>
        <taxon>Dendrobatidae</taxon>
        <taxon>Dendrobatinae</taxon>
        <taxon>Ranitomeya</taxon>
    </lineage>
</organism>
<dbReference type="Pfam" id="PF25977">
    <property type="entry name" value="DZIP1"/>
    <property type="match status" value="1"/>
</dbReference>
<feature type="domain" description="Cilium assembly protein DZIP1" evidence="3">
    <location>
        <begin position="94"/>
        <end position="167"/>
    </location>
</feature>
<name>A0ABN9M175_9NEOB</name>
<comment type="caution">
    <text evidence="4">The sequence shown here is derived from an EMBL/GenBank/DDBJ whole genome shotgun (WGS) entry which is preliminary data.</text>
</comment>
<evidence type="ECO:0000256" key="1">
    <source>
        <dbReference type="ARBA" id="ARBA00023054"/>
    </source>
</evidence>
<protein>
    <recommendedName>
        <fullName evidence="3">Cilium assembly protein DZIP1 domain-containing protein</fullName>
    </recommendedName>
</protein>
<evidence type="ECO:0000313" key="5">
    <source>
        <dbReference type="Proteomes" id="UP001176940"/>
    </source>
</evidence>
<dbReference type="PANTHER" id="PTHR21502:SF5">
    <property type="entry name" value="CILIUM ASSEMBLY PROTEIN DZIP1"/>
    <property type="match status" value="1"/>
</dbReference>
<feature type="region of interest" description="Disordered" evidence="2">
    <location>
        <begin position="249"/>
        <end position="279"/>
    </location>
</feature>
<reference evidence="4" key="1">
    <citation type="submission" date="2023-07" db="EMBL/GenBank/DDBJ databases">
        <authorList>
            <person name="Stuckert A."/>
        </authorList>
    </citation>
    <scope>NUCLEOTIDE SEQUENCE</scope>
</reference>
<dbReference type="PANTHER" id="PTHR21502">
    <property type="entry name" value="ZINC FINGER PROTEIN DZIP1"/>
    <property type="match status" value="1"/>
</dbReference>
<keyword evidence="5" id="KW-1185">Reference proteome</keyword>
<evidence type="ECO:0000259" key="3">
    <source>
        <dbReference type="Pfam" id="PF25977"/>
    </source>
</evidence>
<proteinExistence type="predicted"/>
<gene>
    <name evidence="4" type="ORF">RIMI_LOCUS14215704</name>
</gene>
<dbReference type="InterPro" id="IPR058883">
    <property type="entry name" value="DZIP1_dom"/>
</dbReference>